<evidence type="ECO:0000256" key="5">
    <source>
        <dbReference type="ARBA" id="ARBA00023136"/>
    </source>
</evidence>
<comment type="similarity">
    <text evidence="2 6">Belongs to the adaptor complexes small subunit family.</text>
</comment>
<name>A0ABQ9X0V0_9EUKA</name>
<evidence type="ECO:0000256" key="6">
    <source>
        <dbReference type="PIRNR" id="PIRNR015588"/>
    </source>
</evidence>
<dbReference type="PIRSF" id="PIRSF015588">
    <property type="entry name" value="AP_complex_sigma"/>
    <property type="match status" value="1"/>
</dbReference>
<keyword evidence="3 6" id="KW-0813">Transport</keyword>
<evidence type="ECO:0000313" key="9">
    <source>
        <dbReference type="Proteomes" id="UP001281761"/>
    </source>
</evidence>
<evidence type="ECO:0000259" key="7">
    <source>
        <dbReference type="Pfam" id="PF01217"/>
    </source>
</evidence>
<dbReference type="SUPFAM" id="SSF64356">
    <property type="entry name" value="SNARE-like"/>
    <property type="match status" value="1"/>
</dbReference>
<evidence type="ECO:0000256" key="2">
    <source>
        <dbReference type="ARBA" id="ARBA00006972"/>
    </source>
</evidence>
<organism evidence="8 9">
    <name type="scientific">Blattamonas nauphoetae</name>
    <dbReference type="NCBI Taxonomy" id="2049346"/>
    <lineage>
        <taxon>Eukaryota</taxon>
        <taxon>Metamonada</taxon>
        <taxon>Preaxostyla</taxon>
        <taxon>Oxymonadida</taxon>
        <taxon>Blattamonas</taxon>
    </lineage>
</organism>
<keyword evidence="5 6" id="KW-0472">Membrane</keyword>
<dbReference type="Proteomes" id="UP001281761">
    <property type="component" value="Unassembled WGS sequence"/>
</dbReference>
<keyword evidence="9" id="KW-1185">Reference proteome</keyword>
<dbReference type="InterPro" id="IPR022775">
    <property type="entry name" value="AP_mu_sigma_su"/>
</dbReference>
<evidence type="ECO:0000313" key="8">
    <source>
        <dbReference type="EMBL" id="KAK2945380.1"/>
    </source>
</evidence>
<feature type="domain" description="AP complex mu/sigma subunit" evidence="7">
    <location>
        <begin position="1"/>
        <end position="148"/>
    </location>
</feature>
<dbReference type="InterPro" id="IPR016635">
    <property type="entry name" value="AP_complex_ssu"/>
</dbReference>
<evidence type="ECO:0000256" key="4">
    <source>
        <dbReference type="ARBA" id="ARBA00022927"/>
    </source>
</evidence>
<dbReference type="PANTHER" id="PTHR11753">
    <property type="entry name" value="ADAPTOR COMPLEXES SMALL SUBUNIT FAMILY"/>
    <property type="match status" value="1"/>
</dbReference>
<dbReference type="Gene3D" id="3.30.450.60">
    <property type="match status" value="1"/>
</dbReference>
<dbReference type="EMBL" id="JARBJD010000263">
    <property type="protein sequence ID" value="KAK2945380.1"/>
    <property type="molecule type" value="Genomic_DNA"/>
</dbReference>
<sequence>MIYALFVINNHGITRLSRFYQSIEYSKKRTLERDIYGLISKRPIAACNFIENTGIWGDDKNLKIIYRTYATLTFVLVSDQAENELAMLDLIQNYVECLDDAFQNVCELHLIFQHEKCFQILDEIISGGLILETRSSDVLPHVAAMERLDRASR</sequence>
<proteinExistence type="inferred from homology"/>
<evidence type="ECO:0000256" key="3">
    <source>
        <dbReference type="ARBA" id="ARBA00022448"/>
    </source>
</evidence>
<dbReference type="InterPro" id="IPR011012">
    <property type="entry name" value="Longin-like_dom_sf"/>
</dbReference>
<comment type="caution">
    <text evidence="8">The sequence shown here is derived from an EMBL/GenBank/DDBJ whole genome shotgun (WGS) entry which is preliminary data.</text>
</comment>
<dbReference type="Pfam" id="PF01217">
    <property type="entry name" value="Clat_adaptor_s"/>
    <property type="match status" value="1"/>
</dbReference>
<keyword evidence="4 6" id="KW-0653">Protein transport</keyword>
<accession>A0ABQ9X0V0</accession>
<comment type="subcellular location">
    <subcellularLocation>
        <location evidence="1">Endomembrane system</location>
    </subcellularLocation>
</comment>
<gene>
    <name evidence="8" type="ORF">BLNAU_19710</name>
</gene>
<protein>
    <recommendedName>
        <fullName evidence="6">AP complex subunit sigma</fullName>
    </recommendedName>
</protein>
<reference evidence="8 9" key="1">
    <citation type="journal article" date="2022" name="bioRxiv">
        <title>Genomics of Preaxostyla Flagellates Illuminates Evolutionary Transitions and the Path Towards Mitochondrial Loss.</title>
        <authorList>
            <person name="Novak L.V.F."/>
            <person name="Treitli S.C."/>
            <person name="Pyrih J."/>
            <person name="Halakuc P."/>
            <person name="Pipaliya S.V."/>
            <person name="Vacek V."/>
            <person name="Brzon O."/>
            <person name="Soukal P."/>
            <person name="Eme L."/>
            <person name="Dacks J.B."/>
            <person name="Karnkowska A."/>
            <person name="Elias M."/>
            <person name="Hampl V."/>
        </authorList>
    </citation>
    <scope>NUCLEOTIDE SEQUENCE [LARGE SCALE GENOMIC DNA]</scope>
    <source>
        <strain evidence="8">NAU3</strain>
        <tissue evidence="8">Gut</tissue>
    </source>
</reference>
<evidence type="ECO:0000256" key="1">
    <source>
        <dbReference type="ARBA" id="ARBA00004308"/>
    </source>
</evidence>